<keyword evidence="2" id="KW-1185">Reference proteome</keyword>
<evidence type="ECO:0000313" key="2">
    <source>
        <dbReference type="Proteomes" id="UP000642094"/>
    </source>
</evidence>
<reference evidence="1 2" key="1">
    <citation type="journal article" date="2020" name="ISME J.">
        <title>Comparative genomics reveals insights into cyanobacterial evolution and habitat adaptation.</title>
        <authorList>
            <person name="Chen M.Y."/>
            <person name="Teng W.K."/>
            <person name="Zhao L."/>
            <person name="Hu C.X."/>
            <person name="Zhou Y.K."/>
            <person name="Han B.P."/>
            <person name="Song L.R."/>
            <person name="Shu W.S."/>
        </authorList>
    </citation>
    <scope>NUCLEOTIDE SEQUENCE [LARGE SCALE GENOMIC DNA]</scope>
    <source>
        <strain evidence="1 2">FACHB-723</strain>
    </source>
</reference>
<evidence type="ECO:0000313" key="1">
    <source>
        <dbReference type="EMBL" id="MBD2189824.1"/>
    </source>
</evidence>
<proteinExistence type="predicted"/>
<dbReference type="EMBL" id="JACJQB010000054">
    <property type="protein sequence ID" value="MBD2189824.1"/>
    <property type="molecule type" value="Genomic_DNA"/>
</dbReference>
<name>A0ABR8A1A1_9CYAN</name>
<organism evidence="1 2">
    <name type="scientific">Pseudanabaena mucicola FACHB-723</name>
    <dbReference type="NCBI Taxonomy" id="2692860"/>
    <lineage>
        <taxon>Bacteria</taxon>
        <taxon>Bacillati</taxon>
        <taxon>Cyanobacteriota</taxon>
        <taxon>Cyanophyceae</taxon>
        <taxon>Pseudanabaenales</taxon>
        <taxon>Pseudanabaenaceae</taxon>
        <taxon>Pseudanabaena</taxon>
    </lineage>
</organism>
<gene>
    <name evidence="1" type="ORF">H6F41_16965</name>
</gene>
<sequence>MNRQPLNVELLTLDDGTQKIAWDIKQLQSLLGISDLLHQEELSSAVTTGVNSSGIPTIETVIAILDELGLKDLYEVRYRKQYATIVPKTESKRPKGALYVVLQQSEIALSVHDRIWTNNRAKVSWRDFDEWHRGEFEEIRELYIPISRKLDFEGRLLESGAIGEHDVKSSSFGQKIYSLSHSGESPYFNFAPLIHDMIEQNICHELSLDQRFPSTTRISLSNYIEVKDFLLDISKNLGLFLHSNGERPNEYDDIPF</sequence>
<comment type="caution">
    <text evidence="1">The sequence shown here is derived from an EMBL/GenBank/DDBJ whole genome shotgun (WGS) entry which is preliminary data.</text>
</comment>
<dbReference type="Proteomes" id="UP000642094">
    <property type="component" value="Unassembled WGS sequence"/>
</dbReference>
<accession>A0ABR8A1A1</accession>
<protein>
    <submittedName>
        <fullName evidence="1">Uncharacterized protein</fullName>
    </submittedName>
</protein>
<dbReference type="RefSeq" id="WP_190404640.1">
    <property type="nucleotide sequence ID" value="NZ_JACJQB010000054.1"/>
</dbReference>